<organism evidence="1 2">
    <name type="scientific">Pyronema omphalodes (strain CBS 100304)</name>
    <name type="common">Pyronema confluens</name>
    <dbReference type="NCBI Taxonomy" id="1076935"/>
    <lineage>
        <taxon>Eukaryota</taxon>
        <taxon>Fungi</taxon>
        <taxon>Dikarya</taxon>
        <taxon>Ascomycota</taxon>
        <taxon>Pezizomycotina</taxon>
        <taxon>Pezizomycetes</taxon>
        <taxon>Pezizales</taxon>
        <taxon>Pyronemataceae</taxon>
        <taxon>Pyronema</taxon>
    </lineage>
</organism>
<dbReference type="Proteomes" id="UP000018144">
    <property type="component" value="Unassembled WGS sequence"/>
</dbReference>
<evidence type="ECO:0000313" key="1">
    <source>
        <dbReference type="EMBL" id="CCX33243.1"/>
    </source>
</evidence>
<evidence type="ECO:0000313" key="2">
    <source>
        <dbReference type="Proteomes" id="UP000018144"/>
    </source>
</evidence>
<dbReference type="EMBL" id="HF936042">
    <property type="protein sequence ID" value="CCX33243.1"/>
    <property type="molecule type" value="Genomic_DNA"/>
</dbReference>
<keyword evidence="2" id="KW-1185">Reference proteome</keyword>
<proteinExistence type="predicted"/>
<dbReference type="AlphaFoldDB" id="U4LMS2"/>
<accession>U4LMS2</accession>
<protein>
    <submittedName>
        <fullName evidence="1">Uncharacterized protein</fullName>
    </submittedName>
</protein>
<reference evidence="1 2" key="1">
    <citation type="journal article" date="2013" name="PLoS Genet.">
        <title>The genome and development-dependent transcriptomes of Pyronema confluens: a window into fungal evolution.</title>
        <authorList>
            <person name="Traeger S."/>
            <person name="Altegoer F."/>
            <person name="Freitag M."/>
            <person name="Gabaldon T."/>
            <person name="Kempken F."/>
            <person name="Kumar A."/>
            <person name="Marcet-Houben M."/>
            <person name="Poggeler S."/>
            <person name="Stajich J.E."/>
            <person name="Nowrousian M."/>
        </authorList>
    </citation>
    <scope>NUCLEOTIDE SEQUENCE [LARGE SCALE GENOMIC DNA]</scope>
    <source>
        <strain evidence="2">CBS 100304</strain>
        <tissue evidence="1">Vegetative mycelium</tissue>
    </source>
</reference>
<sequence length="348" mass="40131">MPTHRPDPFSSYRRAIRLNNPFNPLHLFLSRHPQPPNLRHGEDGQVFTETILRPLQSWSYLYEPSPIPFPVSSGIPSLSLSCRKILNIHLPSLPLEALLAIPYHPLGEAIYEDAVVTQRNTLRLWCLYSTAYPEFLRSVSYSIGEFRCGFLRELPGVDMGRWVVKLDLVTERIQGNEVRGLGELGCLVEVRLRAKDIRATEVDDGAVRGWVRARKWGRVRWVGLIGYKGITERGWGYLHSLEGLRGLELEKGVLPGKGWRAWVDKDEEMELKDQDQIPNVCEMKMDLLEFREKKKDTVIQRWVKVEMPKLEVEKKETIVATKKGPPVMRKRRMVDMGDLLGQFGPRKR</sequence>
<gene>
    <name evidence="1" type="ORF">PCON_14283</name>
</gene>
<name>U4LMS2_PYROM</name>
<dbReference type="OrthoDB" id="5407508at2759"/>